<evidence type="ECO:0000256" key="1">
    <source>
        <dbReference type="ARBA" id="ARBA00022860"/>
    </source>
</evidence>
<dbReference type="AlphaFoldDB" id="A0A2G2W367"/>
<dbReference type="Proteomes" id="UP000224567">
    <property type="component" value="Unassembled WGS sequence"/>
</dbReference>
<dbReference type="STRING" id="33114.A0A2G2W367"/>
<evidence type="ECO:0008006" key="5">
    <source>
        <dbReference type="Google" id="ProtNLM"/>
    </source>
</evidence>
<dbReference type="EMBL" id="MLFT02000008">
    <property type="protein sequence ID" value="PHT39629.1"/>
    <property type="molecule type" value="Genomic_DNA"/>
</dbReference>
<evidence type="ECO:0000313" key="3">
    <source>
        <dbReference type="EMBL" id="PHT39629.1"/>
    </source>
</evidence>
<comment type="caution">
    <text evidence="3">The sequence shown here is derived from an EMBL/GenBank/DDBJ whole genome shotgun (WGS) entry which is preliminary data.</text>
</comment>
<keyword evidence="4" id="KW-1185">Reference proteome</keyword>
<proteinExistence type="inferred from homology"/>
<evidence type="ECO:0000256" key="2">
    <source>
        <dbReference type="ARBA" id="ARBA00024341"/>
    </source>
</evidence>
<name>A0A2G2W367_CAPBA</name>
<evidence type="ECO:0000313" key="4">
    <source>
        <dbReference type="Proteomes" id="UP000224567"/>
    </source>
</evidence>
<dbReference type="PANTHER" id="PTHR32295">
    <property type="entry name" value="IQ-DOMAIN 5-RELATED"/>
    <property type="match status" value="1"/>
</dbReference>
<gene>
    <name evidence="3" type="ORF">CQW23_18483</name>
</gene>
<keyword evidence="1" id="KW-0112">Calmodulin-binding</keyword>
<sequence length="150" mass="16448">MTMSKGVKRGGNLGDSDGSESSFLSDTALAAAMATVVRAPHKDFVVVKKEWAALRIQTAFQGFLIMRNFYCNDRKARRALSVLKAVVRIQVRNQAAVTLKCMQALVRVQARVRARCNQTSVDGDATKGSFVDSQADPIKQAEVYCFSKTV</sequence>
<accession>A0A2G2W367</accession>
<comment type="similarity">
    <text evidence="2">Belongs to the IQD family.</text>
</comment>
<organism evidence="3 4">
    <name type="scientific">Capsicum baccatum</name>
    <name type="common">Peruvian pepper</name>
    <dbReference type="NCBI Taxonomy" id="33114"/>
    <lineage>
        <taxon>Eukaryota</taxon>
        <taxon>Viridiplantae</taxon>
        <taxon>Streptophyta</taxon>
        <taxon>Embryophyta</taxon>
        <taxon>Tracheophyta</taxon>
        <taxon>Spermatophyta</taxon>
        <taxon>Magnoliopsida</taxon>
        <taxon>eudicotyledons</taxon>
        <taxon>Gunneridae</taxon>
        <taxon>Pentapetalae</taxon>
        <taxon>asterids</taxon>
        <taxon>lamiids</taxon>
        <taxon>Solanales</taxon>
        <taxon>Solanaceae</taxon>
        <taxon>Solanoideae</taxon>
        <taxon>Capsiceae</taxon>
        <taxon>Capsicum</taxon>
    </lineage>
</organism>
<dbReference type="OrthoDB" id="671489at2759"/>
<reference evidence="3 4" key="1">
    <citation type="journal article" date="2017" name="Genome Biol.">
        <title>New reference genome sequences of hot pepper reveal the massive evolution of plant disease-resistance genes by retroduplication.</title>
        <authorList>
            <person name="Kim S."/>
            <person name="Park J."/>
            <person name="Yeom S.I."/>
            <person name="Kim Y.M."/>
            <person name="Seo E."/>
            <person name="Kim K.T."/>
            <person name="Kim M.S."/>
            <person name="Lee J.M."/>
            <person name="Cheong K."/>
            <person name="Shin H.S."/>
            <person name="Kim S.B."/>
            <person name="Han K."/>
            <person name="Lee J."/>
            <person name="Park M."/>
            <person name="Lee H.A."/>
            <person name="Lee H.Y."/>
            <person name="Lee Y."/>
            <person name="Oh S."/>
            <person name="Lee J.H."/>
            <person name="Choi E."/>
            <person name="Choi E."/>
            <person name="Lee S.E."/>
            <person name="Jeon J."/>
            <person name="Kim H."/>
            <person name="Choi G."/>
            <person name="Song H."/>
            <person name="Lee J."/>
            <person name="Lee S.C."/>
            <person name="Kwon J.K."/>
            <person name="Lee H.Y."/>
            <person name="Koo N."/>
            <person name="Hong Y."/>
            <person name="Kim R.W."/>
            <person name="Kang W.H."/>
            <person name="Huh J.H."/>
            <person name="Kang B.C."/>
            <person name="Yang T.J."/>
            <person name="Lee Y.H."/>
            <person name="Bennetzen J.L."/>
            <person name="Choi D."/>
        </authorList>
    </citation>
    <scope>NUCLEOTIDE SEQUENCE [LARGE SCALE GENOMIC DNA]</scope>
    <source>
        <strain evidence="4">cv. PBC81</strain>
    </source>
</reference>
<dbReference type="PANTHER" id="PTHR32295:SF126">
    <property type="entry name" value="PROTEIN IQ-DOMAIN 8"/>
    <property type="match status" value="1"/>
</dbReference>
<protein>
    <recommendedName>
        <fullName evidence="5">Protein IQ-DOMAIN 31</fullName>
    </recommendedName>
</protein>
<dbReference type="GO" id="GO:0005516">
    <property type="term" value="F:calmodulin binding"/>
    <property type="evidence" value="ECO:0007669"/>
    <property type="project" value="UniProtKB-KW"/>
</dbReference>
<reference evidence="4" key="2">
    <citation type="journal article" date="2017" name="J. Anim. Genet.">
        <title>Multiple reference genome sequences of hot pepper reveal the massive evolution of plant disease resistance genes by retroduplication.</title>
        <authorList>
            <person name="Kim S."/>
            <person name="Park J."/>
            <person name="Yeom S.-I."/>
            <person name="Kim Y.-M."/>
            <person name="Seo E."/>
            <person name="Kim K.-T."/>
            <person name="Kim M.-S."/>
            <person name="Lee J.M."/>
            <person name="Cheong K."/>
            <person name="Shin H.-S."/>
            <person name="Kim S.-B."/>
            <person name="Han K."/>
            <person name="Lee J."/>
            <person name="Park M."/>
            <person name="Lee H.-A."/>
            <person name="Lee H.-Y."/>
            <person name="Lee Y."/>
            <person name="Oh S."/>
            <person name="Lee J.H."/>
            <person name="Choi E."/>
            <person name="Choi E."/>
            <person name="Lee S.E."/>
            <person name="Jeon J."/>
            <person name="Kim H."/>
            <person name="Choi G."/>
            <person name="Song H."/>
            <person name="Lee J."/>
            <person name="Lee S.-C."/>
            <person name="Kwon J.-K."/>
            <person name="Lee H.-Y."/>
            <person name="Koo N."/>
            <person name="Hong Y."/>
            <person name="Kim R.W."/>
            <person name="Kang W.-H."/>
            <person name="Huh J.H."/>
            <person name="Kang B.-C."/>
            <person name="Yang T.-J."/>
            <person name="Lee Y.-H."/>
            <person name="Bennetzen J.L."/>
            <person name="Choi D."/>
        </authorList>
    </citation>
    <scope>NUCLEOTIDE SEQUENCE [LARGE SCALE GENOMIC DNA]</scope>
    <source>
        <strain evidence="4">cv. PBC81</strain>
    </source>
</reference>